<proteinExistence type="predicted"/>
<accession>A0A9P3L7R3</accession>
<evidence type="ECO:0000313" key="2">
    <source>
        <dbReference type="Proteomes" id="UP000703269"/>
    </source>
</evidence>
<reference evidence="1 2" key="1">
    <citation type="submission" date="2021-08" db="EMBL/GenBank/DDBJ databases">
        <title>Draft Genome Sequence of Phanerochaete sordida strain YK-624.</title>
        <authorList>
            <person name="Mori T."/>
            <person name="Dohra H."/>
            <person name="Suzuki T."/>
            <person name="Kawagishi H."/>
            <person name="Hirai H."/>
        </authorList>
    </citation>
    <scope>NUCLEOTIDE SEQUENCE [LARGE SCALE GENOMIC DNA]</scope>
    <source>
        <strain evidence="1 2">YK-624</strain>
    </source>
</reference>
<dbReference type="EMBL" id="BPQB01000002">
    <property type="protein sequence ID" value="GJE85255.1"/>
    <property type="molecule type" value="Genomic_DNA"/>
</dbReference>
<keyword evidence="2" id="KW-1185">Reference proteome</keyword>
<comment type="caution">
    <text evidence="1">The sequence shown here is derived from an EMBL/GenBank/DDBJ whole genome shotgun (WGS) entry which is preliminary data.</text>
</comment>
<protein>
    <submittedName>
        <fullName evidence="1">Uncharacterized protein</fullName>
    </submittedName>
</protein>
<dbReference type="AlphaFoldDB" id="A0A9P3L7R3"/>
<gene>
    <name evidence="1" type="ORF">PsYK624_013330</name>
</gene>
<name>A0A9P3L7R3_9APHY</name>
<organism evidence="1 2">
    <name type="scientific">Phanerochaete sordida</name>
    <dbReference type="NCBI Taxonomy" id="48140"/>
    <lineage>
        <taxon>Eukaryota</taxon>
        <taxon>Fungi</taxon>
        <taxon>Dikarya</taxon>
        <taxon>Basidiomycota</taxon>
        <taxon>Agaricomycotina</taxon>
        <taxon>Agaricomycetes</taxon>
        <taxon>Polyporales</taxon>
        <taxon>Phanerochaetaceae</taxon>
        <taxon>Phanerochaete</taxon>
    </lineage>
</organism>
<evidence type="ECO:0000313" key="1">
    <source>
        <dbReference type="EMBL" id="GJE85255.1"/>
    </source>
</evidence>
<sequence length="200" mass="22220">MHLVRYISSRRPWNGIGTVRLSASCPRSKLHDGIARIGQTSNASDDGFEGCRRARCVRTRTATLHDARRHFRSVSRAAWPFVFRCYLTHLGRMQLLRGAERAASAAPVPSRVGPLHFAPHPSGSMPTVALQEPASRKSVRQMRTARPGRLGEWRLSVVGFALGLTEVHTNYIGIIGVPYEAMVQHMHVHQADGNVPLLCR</sequence>
<dbReference type="Proteomes" id="UP000703269">
    <property type="component" value="Unassembled WGS sequence"/>
</dbReference>